<evidence type="ECO:0000259" key="9">
    <source>
        <dbReference type="Pfam" id="PF00849"/>
    </source>
</evidence>
<evidence type="ECO:0000256" key="5">
    <source>
        <dbReference type="ARBA" id="ARBA00056072"/>
    </source>
</evidence>
<feature type="active site" evidence="6">
    <location>
        <position position="145"/>
    </location>
</feature>
<dbReference type="InterPro" id="IPR006145">
    <property type="entry name" value="PsdUridine_synth_RsuA/RluA"/>
</dbReference>
<dbReference type="Gene3D" id="3.10.290.10">
    <property type="entry name" value="RNA-binding S4 domain"/>
    <property type="match status" value="1"/>
</dbReference>
<evidence type="ECO:0000256" key="4">
    <source>
        <dbReference type="ARBA" id="ARBA00036882"/>
    </source>
</evidence>
<evidence type="ECO:0000256" key="2">
    <source>
        <dbReference type="ARBA" id="ARBA00022884"/>
    </source>
</evidence>
<gene>
    <name evidence="10" type="primary">rluD</name>
    <name evidence="10" type="ORF">GH984_04440</name>
</gene>
<evidence type="ECO:0000256" key="7">
    <source>
        <dbReference type="PROSITE-ProRule" id="PRU00182"/>
    </source>
</evidence>
<comment type="catalytic activity">
    <reaction evidence="8">
        <text>a uridine in RNA = a pseudouridine in RNA</text>
        <dbReference type="Rhea" id="RHEA:48348"/>
        <dbReference type="Rhea" id="RHEA-COMP:12068"/>
        <dbReference type="Rhea" id="RHEA-COMP:12069"/>
        <dbReference type="ChEBI" id="CHEBI:65314"/>
        <dbReference type="ChEBI" id="CHEBI:65315"/>
    </reaction>
</comment>
<sequence>MDSLLKSDQFRIHREAVIPQESAGQRLDQALATLFPEYSRARLQRWLKAGMLVVDDTSPKGRTPVQGGEHIVIDAELEQEGPVLAESIPLDVVAEDDDVLVLNKPAGLVVHPGAGNPDGTLQNALLHHAPSLAAIPRSGIVHRLDRDTTGLMVVAKTLTAHAALVEQLQTRSMGREYLALVNGQFTAGGTVDAPLGRHPRDRLRMAVRNDGKPAVTHYRMVERFAAHTLLRCKLESGRTHQIRVHMASIQHPIVGDPLYGGRLRLPPGGDETINQALRSFSRQALHAEALTLIHPQTGETCRWEAPMPADFAQLLEVLRGVHSS</sequence>
<evidence type="ECO:0000256" key="1">
    <source>
        <dbReference type="ARBA" id="ARBA00010876"/>
    </source>
</evidence>
<comment type="caution">
    <text evidence="10">The sequence shown here is derived from an EMBL/GenBank/DDBJ whole genome shotgun (WGS) entry which is preliminary data.</text>
</comment>
<dbReference type="AlphaFoldDB" id="A0A6N7QUE2"/>
<keyword evidence="11" id="KW-1185">Reference proteome</keyword>
<dbReference type="InterPro" id="IPR050188">
    <property type="entry name" value="RluA_PseudoU_synthase"/>
</dbReference>
<evidence type="ECO:0000256" key="3">
    <source>
        <dbReference type="ARBA" id="ARBA00023235"/>
    </source>
</evidence>
<comment type="similarity">
    <text evidence="1 8">Belongs to the pseudouridine synthase RluA family.</text>
</comment>
<evidence type="ECO:0000313" key="11">
    <source>
        <dbReference type="Proteomes" id="UP000433788"/>
    </source>
</evidence>
<protein>
    <recommendedName>
        <fullName evidence="8">Pseudouridine synthase</fullName>
        <ecNumber evidence="8">5.4.99.-</ecNumber>
    </recommendedName>
</protein>
<dbReference type="CDD" id="cd02869">
    <property type="entry name" value="PseudoU_synth_RluA_like"/>
    <property type="match status" value="1"/>
</dbReference>
<keyword evidence="2 7" id="KW-0694">RNA-binding</keyword>
<dbReference type="PROSITE" id="PS01129">
    <property type="entry name" value="PSI_RLU"/>
    <property type="match status" value="1"/>
</dbReference>
<organism evidence="10 11">
    <name type="scientific">Spiribacter salilacus</name>
    <dbReference type="NCBI Taxonomy" id="2664894"/>
    <lineage>
        <taxon>Bacteria</taxon>
        <taxon>Pseudomonadati</taxon>
        <taxon>Pseudomonadota</taxon>
        <taxon>Gammaproteobacteria</taxon>
        <taxon>Chromatiales</taxon>
        <taxon>Ectothiorhodospiraceae</taxon>
        <taxon>Spiribacter</taxon>
    </lineage>
</organism>
<name>A0A6N7QUE2_9GAMM</name>
<dbReference type="SUPFAM" id="SSF55120">
    <property type="entry name" value="Pseudouridine synthase"/>
    <property type="match status" value="1"/>
</dbReference>
<dbReference type="CDD" id="cd00165">
    <property type="entry name" value="S4"/>
    <property type="match status" value="1"/>
</dbReference>
<dbReference type="PROSITE" id="PS50889">
    <property type="entry name" value="S4"/>
    <property type="match status" value="1"/>
</dbReference>
<evidence type="ECO:0000313" key="10">
    <source>
        <dbReference type="EMBL" id="MRH77947.1"/>
    </source>
</evidence>
<proteinExistence type="inferred from homology"/>
<evidence type="ECO:0000256" key="8">
    <source>
        <dbReference type="RuleBase" id="RU362028"/>
    </source>
</evidence>
<dbReference type="InterPro" id="IPR006224">
    <property type="entry name" value="PsdUridine_synth_RluA-like_CS"/>
</dbReference>
<keyword evidence="3 8" id="KW-0413">Isomerase</keyword>
<dbReference type="EMBL" id="WJPP01000002">
    <property type="protein sequence ID" value="MRH77947.1"/>
    <property type="molecule type" value="Genomic_DNA"/>
</dbReference>
<dbReference type="PANTHER" id="PTHR21600:SF44">
    <property type="entry name" value="RIBOSOMAL LARGE SUBUNIT PSEUDOURIDINE SYNTHASE D"/>
    <property type="match status" value="1"/>
</dbReference>
<dbReference type="EC" id="5.4.99.-" evidence="8"/>
<dbReference type="NCBIfam" id="NF008385">
    <property type="entry name" value="PRK11180.1"/>
    <property type="match status" value="1"/>
</dbReference>
<feature type="domain" description="Pseudouridine synthase RsuA/RluA-like" evidence="9">
    <location>
        <begin position="98"/>
        <end position="248"/>
    </location>
</feature>
<dbReference type="SUPFAM" id="SSF55174">
    <property type="entry name" value="Alpha-L RNA-binding motif"/>
    <property type="match status" value="1"/>
</dbReference>
<dbReference type="GO" id="GO:0160140">
    <property type="term" value="F:23S rRNA pseudouridine(1911/1915/1917) synthase activity"/>
    <property type="evidence" value="ECO:0007669"/>
    <property type="project" value="UniProtKB-EC"/>
</dbReference>
<dbReference type="InterPro" id="IPR006225">
    <property type="entry name" value="PsdUridine_synth_RluC/D"/>
</dbReference>
<dbReference type="Proteomes" id="UP000433788">
    <property type="component" value="Unassembled WGS sequence"/>
</dbReference>
<dbReference type="FunFam" id="3.30.2350.10:FF:000006">
    <property type="entry name" value="Pseudouridine synthase"/>
    <property type="match status" value="1"/>
</dbReference>
<dbReference type="PANTHER" id="PTHR21600">
    <property type="entry name" value="MITOCHONDRIAL RNA PSEUDOURIDINE SYNTHASE"/>
    <property type="match status" value="1"/>
</dbReference>
<dbReference type="NCBIfam" id="TIGR00005">
    <property type="entry name" value="rluA_subfam"/>
    <property type="match status" value="1"/>
</dbReference>
<comment type="catalytic activity">
    <reaction evidence="4">
        <text>uridine(1911/1915/1917) in 23S rRNA = pseudouridine(1911/1915/1917) in 23S rRNA</text>
        <dbReference type="Rhea" id="RHEA:42524"/>
        <dbReference type="Rhea" id="RHEA-COMP:10097"/>
        <dbReference type="Rhea" id="RHEA-COMP:10098"/>
        <dbReference type="ChEBI" id="CHEBI:65314"/>
        <dbReference type="ChEBI" id="CHEBI:65315"/>
        <dbReference type="EC" id="5.4.99.23"/>
    </reaction>
</comment>
<dbReference type="GO" id="GO:0000455">
    <property type="term" value="P:enzyme-directed rRNA pseudouridine synthesis"/>
    <property type="evidence" value="ECO:0007669"/>
    <property type="project" value="TreeGrafter"/>
</dbReference>
<comment type="function">
    <text evidence="5">Responsible for synthesis of pseudouridine from uracil at positions 1911, 1915 and 1917 in 23S ribosomal RNA.</text>
</comment>
<accession>A0A6N7QUE2</accession>
<dbReference type="GO" id="GO:0003723">
    <property type="term" value="F:RNA binding"/>
    <property type="evidence" value="ECO:0007669"/>
    <property type="project" value="UniProtKB-KW"/>
</dbReference>
<reference evidence="10 11" key="1">
    <citation type="submission" date="2019-11" db="EMBL/GenBank/DDBJ databases">
        <authorList>
            <person name="Zhang X.Y."/>
        </authorList>
    </citation>
    <scope>NUCLEOTIDE SEQUENCE [LARGE SCALE GENOMIC DNA]</scope>
    <source>
        <strain evidence="10 11">C176</strain>
    </source>
</reference>
<dbReference type="InterPro" id="IPR036986">
    <property type="entry name" value="S4_RNA-bd_sf"/>
</dbReference>
<dbReference type="InterPro" id="IPR020103">
    <property type="entry name" value="PsdUridine_synth_cat_dom_sf"/>
</dbReference>
<dbReference type="Pfam" id="PF00849">
    <property type="entry name" value="PseudoU_synth_2"/>
    <property type="match status" value="1"/>
</dbReference>
<dbReference type="Gene3D" id="3.30.2350.10">
    <property type="entry name" value="Pseudouridine synthase"/>
    <property type="match status" value="1"/>
</dbReference>
<evidence type="ECO:0000256" key="6">
    <source>
        <dbReference type="PIRSR" id="PIRSR606225-1"/>
    </source>
</evidence>